<keyword evidence="3" id="KW-1185">Reference proteome</keyword>
<evidence type="ECO:0000313" key="3">
    <source>
        <dbReference type="Proteomes" id="UP001529510"/>
    </source>
</evidence>
<feature type="region of interest" description="Disordered" evidence="1">
    <location>
        <begin position="16"/>
        <end position="51"/>
    </location>
</feature>
<name>A0ABD0RNA9_CIRMR</name>
<feature type="non-terminal residue" evidence="2">
    <location>
        <position position="51"/>
    </location>
</feature>
<protein>
    <submittedName>
        <fullName evidence="2">Uncharacterized protein</fullName>
    </submittedName>
</protein>
<dbReference type="EMBL" id="JAMKFB020000002">
    <property type="protein sequence ID" value="KAL0199806.1"/>
    <property type="molecule type" value="Genomic_DNA"/>
</dbReference>
<accession>A0ABD0RNA9</accession>
<feature type="compositionally biased region" description="Basic and acidic residues" evidence="1">
    <location>
        <begin position="42"/>
        <end position="51"/>
    </location>
</feature>
<evidence type="ECO:0000256" key="1">
    <source>
        <dbReference type="SAM" id="MobiDB-lite"/>
    </source>
</evidence>
<organism evidence="2 3">
    <name type="scientific">Cirrhinus mrigala</name>
    <name type="common">Mrigala</name>
    <dbReference type="NCBI Taxonomy" id="683832"/>
    <lineage>
        <taxon>Eukaryota</taxon>
        <taxon>Metazoa</taxon>
        <taxon>Chordata</taxon>
        <taxon>Craniata</taxon>
        <taxon>Vertebrata</taxon>
        <taxon>Euteleostomi</taxon>
        <taxon>Actinopterygii</taxon>
        <taxon>Neopterygii</taxon>
        <taxon>Teleostei</taxon>
        <taxon>Ostariophysi</taxon>
        <taxon>Cypriniformes</taxon>
        <taxon>Cyprinidae</taxon>
        <taxon>Labeoninae</taxon>
        <taxon>Labeonini</taxon>
        <taxon>Cirrhinus</taxon>
    </lineage>
</organism>
<dbReference type="Proteomes" id="UP001529510">
    <property type="component" value="Unassembled WGS sequence"/>
</dbReference>
<evidence type="ECO:0000313" key="2">
    <source>
        <dbReference type="EMBL" id="KAL0199806.1"/>
    </source>
</evidence>
<feature type="non-terminal residue" evidence="2">
    <location>
        <position position="1"/>
    </location>
</feature>
<comment type="caution">
    <text evidence="2">The sequence shown here is derived from an EMBL/GenBank/DDBJ whole genome shotgun (WGS) entry which is preliminary data.</text>
</comment>
<gene>
    <name evidence="2" type="ORF">M9458_002993</name>
</gene>
<proteinExistence type="predicted"/>
<reference evidence="2 3" key="1">
    <citation type="submission" date="2024-05" db="EMBL/GenBank/DDBJ databases">
        <title>Genome sequencing and assembly of Indian major carp, Cirrhinus mrigala (Hamilton, 1822).</title>
        <authorList>
            <person name="Mohindra V."/>
            <person name="Chowdhury L.M."/>
            <person name="Lal K."/>
            <person name="Jena J.K."/>
        </authorList>
    </citation>
    <scope>NUCLEOTIDE SEQUENCE [LARGE SCALE GENOMIC DNA]</scope>
    <source>
        <strain evidence="2">CM1030</strain>
        <tissue evidence="2">Blood</tissue>
    </source>
</reference>
<sequence>NYRELFEIVVHEKHLAMKRSDARPAGPARLDDPFFTEDDELQEKTQERGKH</sequence>
<dbReference type="AlphaFoldDB" id="A0ABD0RNA9"/>